<dbReference type="Pfam" id="PF00753">
    <property type="entry name" value="Lactamase_B"/>
    <property type="match status" value="1"/>
</dbReference>
<comment type="caution">
    <text evidence="6">The sequence shown here is derived from an EMBL/GenBank/DDBJ whole genome shotgun (WGS) entry which is preliminary data.</text>
</comment>
<dbReference type="PANTHER" id="PTHR42978">
    <property type="entry name" value="QUORUM-QUENCHING LACTONASE YTNP-RELATED-RELATED"/>
    <property type="match status" value="1"/>
</dbReference>
<feature type="domain" description="Metallo-beta-lactamase" evidence="5">
    <location>
        <begin position="42"/>
        <end position="252"/>
    </location>
</feature>
<dbReference type="AlphaFoldDB" id="A0A2W2GKU4"/>
<evidence type="ECO:0000259" key="5">
    <source>
        <dbReference type="SMART" id="SM00849"/>
    </source>
</evidence>
<evidence type="ECO:0000256" key="2">
    <source>
        <dbReference type="ARBA" id="ARBA00022723"/>
    </source>
</evidence>
<evidence type="ECO:0000313" key="7">
    <source>
        <dbReference type="Proteomes" id="UP000248544"/>
    </source>
</evidence>
<comment type="similarity">
    <text evidence="1">Belongs to the metallo-beta-lactamase superfamily.</text>
</comment>
<protein>
    <recommendedName>
        <fullName evidence="5">Metallo-beta-lactamase domain-containing protein</fullName>
    </recommendedName>
</protein>
<dbReference type="SUPFAM" id="SSF56281">
    <property type="entry name" value="Metallo-hydrolase/oxidoreductase"/>
    <property type="match status" value="1"/>
</dbReference>
<dbReference type="GO" id="GO:0016787">
    <property type="term" value="F:hydrolase activity"/>
    <property type="evidence" value="ECO:0007669"/>
    <property type="project" value="UniProtKB-KW"/>
</dbReference>
<reference evidence="6 7" key="1">
    <citation type="submission" date="2018-01" db="EMBL/GenBank/DDBJ databases">
        <title>Draft genome sequence of Sphaerisporangium sp. 7K107.</title>
        <authorList>
            <person name="Sahin N."/>
            <person name="Saygin H."/>
            <person name="Ay H."/>
        </authorList>
    </citation>
    <scope>NUCLEOTIDE SEQUENCE [LARGE SCALE GENOMIC DNA]</scope>
    <source>
        <strain evidence="6 7">7K107</strain>
    </source>
</reference>
<dbReference type="Gene3D" id="3.60.15.10">
    <property type="entry name" value="Ribonuclease Z/Hydroxyacylglutathione hydrolase-like"/>
    <property type="match status" value="1"/>
</dbReference>
<dbReference type="InterPro" id="IPR001279">
    <property type="entry name" value="Metallo-B-lactamas"/>
</dbReference>
<keyword evidence="2" id="KW-0479">Metal-binding</keyword>
<sequence>MRISQVSDGVVEAPRRTWFNGVPPEEWMPATGVTDPDHPFRVNFGAFLVTGDGSVTLVDAGWGHRAHEVAGLAGAGEMLDRLADLGVRPGDVDRIVQTHLHADHCGWLIKDDAGTPTFPRAEVYVHEREIAYWTGEEVAAIPANHSMVPAVRKRIEAVSAAGLLRAFGGELPLSDAVTVLPAHGHTPGHVVVLVADGGAAAVIVGDLAHHPTHLEHPGWLPVIDHDPPRSVESREMVAALAAERNATLLAPHFPILTVVGVSRDSGGGVRATVRRDEDQAG</sequence>
<keyword evidence="3" id="KW-0378">Hydrolase</keyword>
<evidence type="ECO:0000256" key="3">
    <source>
        <dbReference type="ARBA" id="ARBA00022801"/>
    </source>
</evidence>
<keyword evidence="4" id="KW-0862">Zinc</keyword>
<dbReference type="Proteomes" id="UP000248544">
    <property type="component" value="Unassembled WGS sequence"/>
</dbReference>
<name>A0A2W2GKU4_9ACTN</name>
<accession>A0A2W2GKU4</accession>
<keyword evidence="7" id="KW-1185">Reference proteome</keyword>
<dbReference type="EMBL" id="POUA01000414">
    <property type="protein sequence ID" value="PZG27474.1"/>
    <property type="molecule type" value="Genomic_DNA"/>
</dbReference>
<evidence type="ECO:0000313" key="6">
    <source>
        <dbReference type="EMBL" id="PZG27474.1"/>
    </source>
</evidence>
<proteinExistence type="inferred from homology"/>
<dbReference type="InterPro" id="IPR051013">
    <property type="entry name" value="MBL_superfamily_lactonases"/>
</dbReference>
<organism evidence="6 7">
    <name type="scientific">Spongiactinospora gelatinilytica</name>
    <dbReference type="NCBI Taxonomy" id="2666298"/>
    <lineage>
        <taxon>Bacteria</taxon>
        <taxon>Bacillati</taxon>
        <taxon>Actinomycetota</taxon>
        <taxon>Actinomycetes</taxon>
        <taxon>Streptosporangiales</taxon>
        <taxon>Streptosporangiaceae</taxon>
        <taxon>Spongiactinospora</taxon>
    </lineage>
</organism>
<evidence type="ECO:0000256" key="4">
    <source>
        <dbReference type="ARBA" id="ARBA00022833"/>
    </source>
</evidence>
<dbReference type="GO" id="GO:0046872">
    <property type="term" value="F:metal ion binding"/>
    <property type="evidence" value="ECO:0007669"/>
    <property type="project" value="UniProtKB-KW"/>
</dbReference>
<dbReference type="InterPro" id="IPR036866">
    <property type="entry name" value="RibonucZ/Hydroxyglut_hydro"/>
</dbReference>
<evidence type="ECO:0000256" key="1">
    <source>
        <dbReference type="ARBA" id="ARBA00007749"/>
    </source>
</evidence>
<gene>
    <name evidence="6" type="ORF">C1I98_33310</name>
</gene>
<dbReference type="SMART" id="SM00849">
    <property type="entry name" value="Lactamase_B"/>
    <property type="match status" value="1"/>
</dbReference>